<keyword evidence="6" id="KW-0805">Transcription regulation</keyword>
<evidence type="ECO:0000256" key="7">
    <source>
        <dbReference type="ARBA" id="ARBA00023125"/>
    </source>
</evidence>
<dbReference type="PROSITE" id="PS50071">
    <property type="entry name" value="HOMEOBOX_2"/>
    <property type="match status" value="1"/>
</dbReference>
<accession>A0A811RPH2</accession>
<dbReference type="PANTHER" id="PTHR12628:SF19">
    <property type="entry name" value="HOMEOBOX PROTEIN HOX1A"/>
    <property type="match status" value="1"/>
</dbReference>
<dbReference type="GO" id="GO:0005634">
    <property type="term" value="C:nucleus"/>
    <property type="evidence" value="ECO:0007669"/>
    <property type="project" value="UniProtKB-SubCell"/>
</dbReference>
<evidence type="ECO:0000313" key="17">
    <source>
        <dbReference type="EMBL" id="CAD6271557.1"/>
    </source>
</evidence>
<evidence type="ECO:0000256" key="3">
    <source>
        <dbReference type="ARBA" id="ARBA00022723"/>
    </source>
</evidence>
<evidence type="ECO:0000256" key="8">
    <source>
        <dbReference type="ARBA" id="ARBA00023155"/>
    </source>
</evidence>
<dbReference type="Gene3D" id="1.10.10.60">
    <property type="entry name" value="Homeodomain-like"/>
    <property type="match status" value="1"/>
</dbReference>
<feature type="compositionally biased region" description="Polar residues" evidence="14">
    <location>
        <begin position="742"/>
        <end position="752"/>
    </location>
</feature>
<gene>
    <name evidence="17" type="ORF">NCGR_LOCUS54843</name>
</gene>
<feature type="region of interest" description="Disordered" evidence="14">
    <location>
        <begin position="706"/>
        <end position="815"/>
    </location>
</feature>
<evidence type="ECO:0000259" key="15">
    <source>
        <dbReference type="PROSITE" id="PS50016"/>
    </source>
</evidence>
<keyword evidence="10 11" id="KW-0539">Nucleus</keyword>
<dbReference type="SUPFAM" id="SSF46689">
    <property type="entry name" value="Homeodomain-like"/>
    <property type="match status" value="1"/>
</dbReference>
<feature type="domain" description="Homeobox" evidence="16">
    <location>
        <begin position="647"/>
        <end position="707"/>
    </location>
</feature>
<keyword evidence="3" id="KW-0479">Metal-binding</keyword>
<feature type="compositionally biased region" description="Basic and acidic residues" evidence="14">
    <location>
        <begin position="559"/>
        <end position="571"/>
    </location>
</feature>
<evidence type="ECO:0000256" key="5">
    <source>
        <dbReference type="ARBA" id="ARBA00022833"/>
    </source>
</evidence>
<organism evidence="17 18">
    <name type="scientific">Miscanthus lutarioriparius</name>
    <dbReference type="NCBI Taxonomy" id="422564"/>
    <lineage>
        <taxon>Eukaryota</taxon>
        <taxon>Viridiplantae</taxon>
        <taxon>Streptophyta</taxon>
        <taxon>Embryophyta</taxon>
        <taxon>Tracheophyta</taxon>
        <taxon>Spermatophyta</taxon>
        <taxon>Magnoliopsida</taxon>
        <taxon>Liliopsida</taxon>
        <taxon>Poales</taxon>
        <taxon>Poaceae</taxon>
        <taxon>PACMAD clade</taxon>
        <taxon>Panicoideae</taxon>
        <taxon>Andropogonodae</taxon>
        <taxon>Andropogoneae</taxon>
        <taxon>Saccharinae</taxon>
        <taxon>Miscanthus</taxon>
    </lineage>
</organism>
<dbReference type="OrthoDB" id="1903104at2759"/>
<dbReference type="SMART" id="SM00389">
    <property type="entry name" value="HOX"/>
    <property type="match status" value="1"/>
</dbReference>
<evidence type="ECO:0000256" key="11">
    <source>
        <dbReference type="PROSITE-ProRule" id="PRU00108"/>
    </source>
</evidence>
<protein>
    <submittedName>
        <fullName evidence="17">Uncharacterized protein</fullName>
    </submittedName>
</protein>
<dbReference type="PANTHER" id="PTHR12628">
    <property type="entry name" value="POLYCOMB-LIKE TRANSCRIPTION FACTOR"/>
    <property type="match status" value="1"/>
</dbReference>
<evidence type="ECO:0000256" key="4">
    <source>
        <dbReference type="ARBA" id="ARBA00022771"/>
    </source>
</evidence>
<feature type="compositionally biased region" description="Polar residues" evidence="14">
    <location>
        <begin position="171"/>
        <end position="188"/>
    </location>
</feature>
<reference evidence="17" key="1">
    <citation type="submission" date="2020-10" db="EMBL/GenBank/DDBJ databases">
        <authorList>
            <person name="Han B."/>
            <person name="Lu T."/>
            <person name="Zhao Q."/>
            <person name="Huang X."/>
            <person name="Zhao Y."/>
        </authorList>
    </citation>
    <scope>NUCLEOTIDE SEQUENCE</scope>
</reference>
<dbReference type="PROSITE" id="PS01359">
    <property type="entry name" value="ZF_PHD_1"/>
    <property type="match status" value="1"/>
</dbReference>
<feature type="compositionally biased region" description="Basic and acidic residues" evidence="14">
    <location>
        <begin position="412"/>
        <end position="422"/>
    </location>
</feature>
<dbReference type="InterPro" id="IPR045876">
    <property type="entry name" value="PRHA-like_PHD-finger"/>
</dbReference>
<feature type="compositionally biased region" description="Acidic residues" evidence="14">
    <location>
        <begin position="423"/>
        <end position="450"/>
    </location>
</feature>
<feature type="domain" description="PHD-type" evidence="15">
    <location>
        <begin position="297"/>
        <end position="354"/>
    </location>
</feature>
<dbReference type="GO" id="GO:0008270">
    <property type="term" value="F:zinc ion binding"/>
    <property type="evidence" value="ECO:0007669"/>
    <property type="project" value="UniProtKB-KW"/>
</dbReference>
<feature type="compositionally biased region" description="Acidic residues" evidence="14">
    <location>
        <begin position="489"/>
        <end position="498"/>
    </location>
</feature>
<feature type="DNA-binding region" description="Homeobox" evidence="11">
    <location>
        <begin position="649"/>
        <end position="708"/>
    </location>
</feature>
<dbReference type="InterPro" id="IPR013083">
    <property type="entry name" value="Znf_RING/FYVE/PHD"/>
</dbReference>
<keyword evidence="5" id="KW-0862">Zinc</keyword>
<feature type="compositionally biased region" description="Acidic residues" evidence="14">
    <location>
        <begin position="464"/>
        <end position="480"/>
    </location>
</feature>
<dbReference type="Proteomes" id="UP000604825">
    <property type="component" value="Unassembled WGS sequence"/>
</dbReference>
<dbReference type="CDD" id="cd15504">
    <property type="entry name" value="PHD_PRHA_like"/>
    <property type="match status" value="1"/>
</dbReference>
<evidence type="ECO:0000256" key="14">
    <source>
        <dbReference type="SAM" id="MobiDB-lite"/>
    </source>
</evidence>
<dbReference type="InterPro" id="IPR019787">
    <property type="entry name" value="Znf_PHD-finger"/>
</dbReference>
<evidence type="ECO:0000256" key="6">
    <source>
        <dbReference type="ARBA" id="ARBA00023015"/>
    </source>
</evidence>
<evidence type="ECO:0000256" key="2">
    <source>
        <dbReference type="ARBA" id="ARBA00007427"/>
    </source>
</evidence>
<dbReference type="Pfam" id="PF00046">
    <property type="entry name" value="Homeodomain"/>
    <property type="match status" value="1"/>
</dbReference>
<dbReference type="InterPro" id="IPR001965">
    <property type="entry name" value="Znf_PHD"/>
</dbReference>
<dbReference type="Pfam" id="PF00628">
    <property type="entry name" value="PHD"/>
    <property type="match status" value="1"/>
</dbReference>
<feature type="compositionally biased region" description="Polar residues" evidence="14">
    <location>
        <begin position="721"/>
        <end position="731"/>
    </location>
</feature>
<dbReference type="InterPro" id="IPR011011">
    <property type="entry name" value="Znf_FYVE_PHD"/>
</dbReference>
<dbReference type="AlphaFoldDB" id="A0A811RPH2"/>
<dbReference type="GO" id="GO:0003682">
    <property type="term" value="F:chromatin binding"/>
    <property type="evidence" value="ECO:0007669"/>
    <property type="project" value="TreeGrafter"/>
</dbReference>
<feature type="region of interest" description="Disordered" evidence="14">
    <location>
        <begin position="165"/>
        <end position="208"/>
    </location>
</feature>
<dbReference type="PROSITE" id="PS50016">
    <property type="entry name" value="ZF_PHD_2"/>
    <property type="match status" value="1"/>
</dbReference>
<comment type="caution">
    <text evidence="17">The sequence shown here is derived from an EMBL/GenBank/DDBJ whole genome shotgun (WGS) entry which is preliminary data.</text>
</comment>
<sequence>MGKEVMQSLSVLMGRNASQLKAEAECVKETLVMGKDICCLKNSRACSLRDLLAANHLTVMDVLARFQLKRSSASLIILNNGEQIKPGSNQGLQAHCPVEGNGKIENGASSSQNPENLEHPVLLSTSQPVPNNLGIRKNYKRAANRGKKGSQGLIGQAYTLRSSDNDVRVLHSTSSSKITPTEHVQTPVQPAAKRRKKSRASNKSSTDEFSQIRKRFRYILNRMNYEQSLIEAYASEGWKNQSLDKIRPEKELERAKSEILRCKLRIQEVFQNIDSLLSKGKIDESLFDSEGEISCEDIFCATCGSKDSTLGNDIILCDGACDRGFHQNCLNPPLRTEDIPMGDEGWLCPACDCKIDCIDLINDLQGSDLSIEDSWEKVFPEAAAMANGSQQDDAFDLPSDDSDDNDFDPNMPEEHVVSKEEGSSEDEEDEDGGSDSDDSDFLTCSDDSEPLMDKKVDDLGLPSEDSEDDDYDPADPDSDEDVKKKSSSDESDFSSDSDDFCKEIAKSGGHDEVSSPPLPDDKVGDMEKSTAQANTASSADDPMETEIDQSMVLPVSRRRQAERLDYKKLYDEAYGEASSDSSDDEEWSGKNTPIKCNEEGEADSPAGKGSRVVHHNNGLTTQSTKKSLHSLHGSVDEKHGDLTSNGSNSTARKGHFGPVVNQKLHEHFKTQQYPSRSVKESLAEELGLTFRQVSKWFESRRHFAKVASSRKGISPDKHCPENTNSPVTPSVQPKEPEWTVMEESNVSINRDATISKKAVSSKVGSRKNLGKNFPGSDVGGSKVDSAKDQNPGPDLAEKARQKAVQQELKKKKMGR</sequence>
<feature type="compositionally biased region" description="Basic and acidic residues" evidence="14">
    <location>
        <begin position="499"/>
        <end position="528"/>
    </location>
</feature>
<dbReference type="FunFam" id="3.30.40.10:FF:000650">
    <property type="entry name" value="Homeobox protein HAT3.1"/>
    <property type="match status" value="1"/>
</dbReference>
<comment type="similarity">
    <text evidence="2">Belongs to the PHD-associated homeobox family.</text>
</comment>
<dbReference type="Gene3D" id="3.30.40.10">
    <property type="entry name" value="Zinc/RING finger domain, C3HC4 (zinc finger)"/>
    <property type="match status" value="1"/>
</dbReference>
<evidence type="ECO:0000259" key="16">
    <source>
        <dbReference type="PROSITE" id="PS50071"/>
    </source>
</evidence>
<evidence type="ECO:0000256" key="10">
    <source>
        <dbReference type="ARBA" id="ARBA00023242"/>
    </source>
</evidence>
<dbReference type="InterPro" id="IPR009057">
    <property type="entry name" value="Homeodomain-like_sf"/>
</dbReference>
<keyword evidence="9" id="KW-0804">Transcription</keyword>
<keyword evidence="8 11" id="KW-0371">Homeobox</keyword>
<proteinExistence type="inferred from homology"/>
<evidence type="ECO:0000256" key="12">
    <source>
        <dbReference type="PROSITE-ProRule" id="PRU00146"/>
    </source>
</evidence>
<keyword evidence="7 11" id="KW-0238">DNA-binding</keyword>
<dbReference type="GO" id="GO:0003677">
    <property type="term" value="F:DNA binding"/>
    <property type="evidence" value="ECO:0007669"/>
    <property type="project" value="UniProtKB-UniRule"/>
</dbReference>
<dbReference type="EMBL" id="CAJGYO010000016">
    <property type="protein sequence ID" value="CAD6271557.1"/>
    <property type="molecule type" value="Genomic_DNA"/>
</dbReference>
<keyword evidence="18" id="KW-1185">Reference proteome</keyword>
<feature type="compositionally biased region" description="Acidic residues" evidence="14">
    <location>
        <begin position="393"/>
        <end position="407"/>
    </location>
</feature>
<feature type="compositionally biased region" description="Polar residues" evidence="14">
    <location>
        <begin position="529"/>
        <end position="538"/>
    </location>
</feature>
<evidence type="ECO:0000256" key="1">
    <source>
        <dbReference type="ARBA" id="ARBA00004123"/>
    </source>
</evidence>
<evidence type="ECO:0000313" key="18">
    <source>
        <dbReference type="Proteomes" id="UP000604825"/>
    </source>
</evidence>
<dbReference type="SMART" id="SM00249">
    <property type="entry name" value="PHD"/>
    <property type="match status" value="1"/>
</dbReference>
<evidence type="ECO:0000256" key="13">
    <source>
        <dbReference type="RuleBase" id="RU000682"/>
    </source>
</evidence>
<evidence type="ECO:0000256" key="9">
    <source>
        <dbReference type="ARBA" id="ARBA00023163"/>
    </source>
</evidence>
<name>A0A811RPH2_9POAL</name>
<dbReference type="GO" id="GO:0045814">
    <property type="term" value="P:negative regulation of gene expression, epigenetic"/>
    <property type="evidence" value="ECO:0007669"/>
    <property type="project" value="TreeGrafter"/>
</dbReference>
<dbReference type="InterPro" id="IPR019786">
    <property type="entry name" value="Zinc_finger_PHD-type_CS"/>
</dbReference>
<dbReference type="CDD" id="cd00086">
    <property type="entry name" value="homeodomain"/>
    <property type="match status" value="1"/>
</dbReference>
<dbReference type="SUPFAM" id="SSF57903">
    <property type="entry name" value="FYVE/PHD zinc finger"/>
    <property type="match status" value="1"/>
</dbReference>
<feature type="region of interest" description="Disordered" evidence="14">
    <location>
        <begin position="387"/>
        <end position="655"/>
    </location>
</feature>
<feature type="compositionally biased region" description="Polar residues" evidence="14">
    <location>
        <begin position="642"/>
        <end position="651"/>
    </location>
</feature>
<keyword evidence="4 12" id="KW-0863">Zinc-finger</keyword>
<comment type="subcellular location">
    <subcellularLocation>
        <location evidence="1 11 13">Nucleus</location>
    </subcellularLocation>
</comment>
<dbReference type="InterPro" id="IPR001356">
    <property type="entry name" value="HD"/>
</dbReference>